<reference evidence="4" key="1">
    <citation type="journal article" date="2019" name="Mol. Biol. Evol.">
        <title>Blast fungal genomes show frequent chromosomal changes, gene gains and losses, and effector gene turnover.</title>
        <authorList>
            <person name="Gomez Luciano L.B."/>
            <person name="Jason Tsai I."/>
            <person name="Chuma I."/>
            <person name="Tosa Y."/>
            <person name="Chen Y.H."/>
            <person name="Li J.Y."/>
            <person name="Li M.Y."/>
            <person name="Jade Lu M.Y."/>
            <person name="Nakayashiki H."/>
            <person name="Li W.H."/>
        </authorList>
    </citation>
    <scope>NUCLEOTIDE SEQUENCE</scope>
    <source>
        <strain evidence="4">NI907</strain>
    </source>
</reference>
<feature type="compositionally biased region" description="Polar residues" evidence="1">
    <location>
        <begin position="337"/>
        <end position="346"/>
    </location>
</feature>
<feature type="compositionally biased region" description="Polar residues" evidence="1">
    <location>
        <begin position="226"/>
        <end position="238"/>
    </location>
</feature>
<protein>
    <recommendedName>
        <fullName evidence="2">DDHD domain-containing protein</fullName>
    </recommendedName>
</protein>
<dbReference type="Proteomes" id="UP000515153">
    <property type="component" value="Unplaced"/>
</dbReference>
<dbReference type="GeneID" id="41964560"/>
<sequence length="1036" mass="113413">MSFGRQKAHSQGPGCRLAPLSYPPETNPELHGIPPLVAQFFYSSVIPIDDPLALAAAPDAKSSKPNPPRPFSQGDNNSLEKAWLSLASDEDRRDHRYTLKIRSPSPSSARTDKKKIDAICKHLVRKHVEKHRREGLVPSAVPTQEEAPMCCAELRIDASNELRRAFCALVRKRRRGLDEDTVIQAVMLELEKALTAEESPTQPNRAKSASISSTAPITIGSIPSILNNEPGSAPSSLPATRIGRPDRRTKGDSEADSRRSSISRANVAPLSMTKISTTAPRPPIVDDGIAGKPFVRVATPEVPVGLSSPGLSSLLKGTNNASKPPSRDGKVLDSGHVSDNSNQESANGLPVVEDDRTWELRGQPVEVPVGVSRLHMVSLPVLQMKPIYWSPVNDISIVLRATWFYRDTMTPVEPQAANQLEAGYRELQPWTEAWNDELRCAIDVGALGEEKVVQPLWPQPVQNKQNNKPQEDDLPPPEPSISDDPHCAARCFHGEAAAEGTLEAIQKPDGNVQKSYANYYVLYKNSREAFLLKPSLKPSAYYGRKPVSKIVKGTDVGTPVVRGFDRDAWIRLHERPTSKSVAAEAQMLSRGSAPQTAAGMTCFACQADVDRWRVNDLVLVAHGIGQKFAERVESFHFTHAINAFRRAVNVELGNEQLRQAMGNGPGGKNGIMVLPVNWRHKLSLEDGGPMQDTDGAAPVPDGFNLKDIEPKTIPAVRSMISDIMFDIPFYMSHHKPKMVHALVGEANRVYRLWCNNNPGFAEQGRVHLIAHSLGSVMALEVLSNQPTKTPPMNDLDLDNTRHFAFDTINLFLLGSPAGFFLLLERGQLVPRRGRLKPGADPADVTASDVVSEQGQFGCLAVNNIYNILAREDPIAYLLNGTIDPVYAASLKTAYVPTTNVGMFQSIGNGIKGLWGGGTSNIHQQAGAAAAPVRPSASTRLPSQLELEVHDFSREEIAERKAYLLNDNGQIDYYLRSGGGPLEIQYLNMLSAHSSYWTSPDLVRMLCMEIGRKPGRSNTYPGMRAQKATKRMVPSSN</sequence>
<dbReference type="GO" id="GO:0005737">
    <property type="term" value="C:cytoplasm"/>
    <property type="evidence" value="ECO:0007669"/>
    <property type="project" value="TreeGrafter"/>
</dbReference>
<dbReference type="InterPro" id="IPR058055">
    <property type="entry name" value="PA-PLA1"/>
</dbReference>
<evidence type="ECO:0000256" key="1">
    <source>
        <dbReference type="SAM" id="MobiDB-lite"/>
    </source>
</evidence>
<reference evidence="4" key="3">
    <citation type="submission" date="2025-08" db="UniProtKB">
        <authorList>
            <consortium name="RefSeq"/>
        </authorList>
    </citation>
    <scope>IDENTIFICATION</scope>
    <source>
        <strain evidence="4">NI907</strain>
    </source>
</reference>
<feature type="region of interest" description="Disordered" evidence="1">
    <location>
        <begin position="57"/>
        <end position="77"/>
    </location>
</feature>
<evidence type="ECO:0000313" key="4">
    <source>
        <dbReference type="RefSeq" id="XP_030977442.1"/>
    </source>
</evidence>
<evidence type="ECO:0000259" key="2">
    <source>
        <dbReference type="PROSITE" id="PS51043"/>
    </source>
</evidence>
<feature type="region of interest" description="Disordered" evidence="1">
    <location>
        <begin position="222"/>
        <end position="284"/>
    </location>
</feature>
<dbReference type="PANTHER" id="PTHR23509:SF6">
    <property type="entry name" value="PHOSPHOLIPASE C1020.13C-RELATED"/>
    <property type="match status" value="1"/>
</dbReference>
<dbReference type="PROSITE" id="PS51043">
    <property type="entry name" value="DDHD"/>
    <property type="match status" value="1"/>
</dbReference>
<reference evidence="4" key="2">
    <citation type="submission" date="2019-10" db="EMBL/GenBank/DDBJ databases">
        <authorList>
            <consortium name="NCBI Genome Project"/>
        </authorList>
    </citation>
    <scope>NUCLEOTIDE SEQUENCE</scope>
    <source>
        <strain evidence="4">NI907</strain>
    </source>
</reference>
<dbReference type="GO" id="GO:0046872">
    <property type="term" value="F:metal ion binding"/>
    <property type="evidence" value="ECO:0007669"/>
    <property type="project" value="InterPro"/>
</dbReference>
<evidence type="ECO:0000313" key="3">
    <source>
        <dbReference type="Proteomes" id="UP000515153"/>
    </source>
</evidence>
<name>A0A6P8ARC7_PYRGI</name>
<dbReference type="Pfam" id="PF02862">
    <property type="entry name" value="DDHD"/>
    <property type="match status" value="2"/>
</dbReference>
<dbReference type="InterPro" id="IPR004177">
    <property type="entry name" value="DDHD_dom"/>
</dbReference>
<feature type="region of interest" description="Disordered" evidence="1">
    <location>
        <begin position="1016"/>
        <end position="1036"/>
    </location>
</feature>
<accession>A0A6P8ARC7</accession>
<gene>
    <name evidence="4" type="ORF">PgNI_09670</name>
</gene>
<dbReference type="AlphaFoldDB" id="A0A6P8ARC7"/>
<keyword evidence="3" id="KW-1185">Reference proteome</keyword>
<proteinExistence type="predicted"/>
<feature type="region of interest" description="Disordered" evidence="1">
    <location>
        <begin position="306"/>
        <end position="350"/>
    </location>
</feature>
<feature type="compositionally biased region" description="Low complexity" evidence="1">
    <location>
        <begin position="459"/>
        <end position="468"/>
    </location>
</feature>
<feature type="compositionally biased region" description="Low complexity" evidence="1">
    <location>
        <begin position="306"/>
        <end position="315"/>
    </location>
</feature>
<organism evidence="3 4">
    <name type="scientific">Pyricularia grisea</name>
    <name type="common">Crabgrass-specific blast fungus</name>
    <name type="synonym">Magnaporthe grisea</name>
    <dbReference type="NCBI Taxonomy" id="148305"/>
    <lineage>
        <taxon>Eukaryota</taxon>
        <taxon>Fungi</taxon>
        <taxon>Dikarya</taxon>
        <taxon>Ascomycota</taxon>
        <taxon>Pezizomycotina</taxon>
        <taxon>Sordariomycetes</taxon>
        <taxon>Sordariomycetidae</taxon>
        <taxon>Magnaporthales</taxon>
        <taxon>Pyriculariaceae</taxon>
        <taxon>Pyricularia</taxon>
    </lineage>
</organism>
<dbReference type="RefSeq" id="XP_030977442.1">
    <property type="nucleotide sequence ID" value="XM_031129652.1"/>
</dbReference>
<dbReference type="GO" id="GO:0004620">
    <property type="term" value="F:phospholipase activity"/>
    <property type="evidence" value="ECO:0007669"/>
    <property type="project" value="TreeGrafter"/>
</dbReference>
<feature type="region of interest" description="Disordered" evidence="1">
    <location>
        <begin position="1"/>
        <end position="21"/>
    </location>
</feature>
<feature type="domain" description="DDHD" evidence="2">
    <location>
        <begin position="803"/>
        <end position="1011"/>
    </location>
</feature>
<dbReference type="SMART" id="SM01127">
    <property type="entry name" value="DDHD"/>
    <property type="match status" value="1"/>
</dbReference>
<feature type="compositionally biased region" description="Basic and acidic residues" evidence="1">
    <location>
        <begin position="243"/>
        <end position="259"/>
    </location>
</feature>
<feature type="region of interest" description="Disordered" evidence="1">
    <location>
        <begin position="456"/>
        <end position="484"/>
    </location>
</feature>
<dbReference type="PANTHER" id="PTHR23509">
    <property type="entry name" value="PA-PL1 PHOSPHOLIPASE FAMILY"/>
    <property type="match status" value="1"/>
</dbReference>
<dbReference type="KEGG" id="pgri:PgNI_09670"/>